<dbReference type="Proteomes" id="UP001320245">
    <property type="component" value="Unassembled WGS sequence"/>
</dbReference>
<keyword evidence="4" id="KW-1185">Reference proteome</keyword>
<evidence type="ECO:0000256" key="1">
    <source>
        <dbReference type="SAM" id="Phobius"/>
    </source>
</evidence>
<reference evidence="3 4" key="1">
    <citation type="journal article" date="2023" name="PLoS ONE">
        <title>Cytospora paraplurivora sp. nov. isolated from orchards with fruit tree decline syndrome in Ontario, Canada.</title>
        <authorList>
            <person name="Ilyukhin E."/>
            <person name="Nguyen H.D.T."/>
            <person name="Castle A.J."/>
            <person name="Ellouze W."/>
        </authorList>
    </citation>
    <scope>NUCLEOTIDE SEQUENCE [LARGE SCALE GENOMIC DNA]</scope>
    <source>
        <strain evidence="3 4">FDS-564</strain>
    </source>
</reference>
<keyword evidence="1" id="KW-0812">Transmembrane</keyword>
<feature type="domain" description="DUF7702" evidence="2">
    <location>
        <begin position="4"/>
        <end position="132"/>
    </location>
</feature>
<dbReference type="EMBL" id="JAJSPL020000063">
    <property type="protein sequence ID" value="KAK7730351.1"/>
    <property type="molecule type" value="Genomic_DNA"/>
</dbReference>
<comment type="caution">
    <text evidence="3">The sequence shown here is derived from an EMBL/GenBank/DDBJ whole genome shotgun (WGS) entry which is preliminary data.</text>
</comment>
<name>A0AAN9U5V7_9PEZI</name>
<evidence type="ECO:0000313" key="4">
    <source>
        <dbReference type="Proteomes" id="UP001320245"/>
    </source>
</evidence>
<dbReference type="AlphaFoldDB" id="A0AAN9U5V7"/>
<feature type="transmembrane region" description="Helical" evidence="1">
    <location>
        <begin position="72"/>
        <end position="93"/>
    </location>
</feature>
<proteinExistence type="predicted"/>
<organism evidence="3 4">
    <name type="scientific">Cytospora paraplurivora</name>
    <dbReference type="NCBI Taxonomy" id="2898453"/>
    <lineage>
        <taxon>Eukaryota</taxon>
        <taxon>Fungi</taxon>
        <taxon>Dikarya</taxon>
        <taxon>Ascomycota</taxon>
        <taxon>Pezizomycotina</taxon>
        <taxon>Sordariomycetes</taxon>
        <taxon>Sordariomycetidae</taxon>
        <taxon>Diaporthales</taxon>
        <taxon>Cytosporaceae</taxon>
        <taxon>Cytospora</taxon>
    </lineage>
</organism>
<dbReference type="PANTHER" id="PTHR42109:SF3">
    <property type="entry name" value="INTEGRAL MEMBRANE PROTEIN (AFU_ORTHOLOGUE AFUA_5G00100)"/>
    <property type="match status" value="1"/>
</dbReference>
<accession>A0AAN9U5V7</accession>
<evidence type="ECO:0000313" key="3">
    <source>
        <dbReference type="EMBL" id="KAK7730351.1"/>
    </source>
</evidence>
<feature type="transmembrane region" description="Helical" evidence="1">
    <location>
        <begin position="113"/>
        <end position="133"/>
    </location>
</feature>
<sequence length="135" mass="14393">MRRGLALVAAGGSGLQLHNSGATNALRSLRLLRAGMAILTVCWVVLVLCAAASAVPFRKAEKKAVHFRKGTILLYSVVFSLMFIGIRVLYSLVAFSTQEPYLNPATGALTIRVLLSFLPELIATCSFITAGIVSV</sequence>
<dbReference type="InterPro" id="IPR056119">
    <property type="entry name" value="DUF7702"/>
</dbReference>
<keyword evidence="1" id="KW-0472">Membrane</keyword>
<dbReference type="Pfam" id="PF24800">
    <property type="entry name" value="DUF7702"/>
    <property type="match status" value="1"/>
</dbReference>
<keyword evidence="1" id="KW-1133">Transmembrane helix</keyword>
<evidence type="ECO:0000259" key="2">
    <source>
        <dbReference type="Pfam" id="PF24800"/>
    </source>
</evidence>
<dbReference type="PANTHER" id="PTHR42109">
    <property type="entry name" value="UNPLACED GENOMIC SCAFFOLD UM_SCAF_CONTIG_1.265, WHOLE GENOME SHOTGUN SEQUENCE"/>
    <property type="match status" value="1"/>
</dbReference>
<feature type="transmembrane region" description="Helical" evidence="1">
    <location>
        <begin position="35"/>
        <end position="57"/>
    </location>
</feature>
<protein>
    <recommendedName>
        <fullName evidence="2">DUF7702 domain-containing protein</fullName>
    </recommendedName>
</protein>
<gene>
    <name evidence="3" type="ORF">SLS53_009051</name>
</gene>